<feature type="region of interest" description="Disordered" evidence="1">
    <location>
        <begin position="592"/>
        <end position="612"/>
    </location>
</feature>
<evidence type="ECO:0000313" key="3">
    <source>
        <dbReference type="EMBL" id="BAT05536.1"/>
    </source>
</evidence>
<feature type="transmembrane region" description="Helical" evidence="2">
    <location>
        <begin position="57"/>
        <end position="80"/>
    </location>
</feature>
<accession>A0A0P0XG80</accession>
<dbReference type="eggNOG" id="KOG0157">
    <property type="taxonomic scope" value="Eukaryota"/>
</dbReference>
<feature type="compositionally biased region" description="Basic and acidic residues" evidence="1">
    <location>
        <begin position="388"/>
        <end position="397"/>
    </location>
</feature>
<feature type="compositionally biased region" description="Low complexity" evidence="1">
    <location>
        <begin position="479"/>
        <end position="492"/>
    </location>
</feature>
<gene>
    <name evidence="3" type="ordered locus">Os08g0429800</name>
    <name evidence="3" type="ORF">OSNPB_080429800</name>
</gene>
<dbReference type="PaxDb" id="39947-A0A0P0XG80"/>
<evidence type="ECO:0000256" key="1">
    <source>
        <dbReference type="SAM" id="MobiDB-lite"/>
    </source>
</evidence>
<feature type="compositionally biased region" description="Low complexity" evidence="1">
    <location>
        <begin position="532"/>
        <end position="544"/>
    </location>
</feature>
<dbReference type="EMBL" id="AP014964">
    <property type="protein sequence ID" value="BAT05536.1"/>
    <property type="molecule type" value="Genomic_DNA"/>
</dbReference>
<keyword evidence="2" id="KW-0472">Membrane</keyword>
<feature type="compositionally biased region" description="Basic residues" evidence="1">
    <location>
        <begin position="292"/>
        <end position="304"/>
    </location>
</feature>
<evidence type="ECO:0000313" key="4">
    <source>
        <dbReference type="Proteomes" id="UP000059680"/>
    </source>
</evidence>
<feature type="compositionally biased region" description="Basic and acidic residues" evidence="1">
    <location>
        <begin position="407"/>
        <end position="425"/>
    </location>
</feature>
<sequence length="667" mass="72559">MVTGQCQRLPSPIYIHTCMAVPSAHKPPLQLQARNKAKNTSPLLCPPPVRPRSMAMAAAVLVAIALPVSLALLLVAKAVWVTVSCYYLTPARIRRVLASQGVRGPPPRPLVGNLRDVSALVAESTAADMASLSHDIVARLLPHYVLWSNTYGECSSAVRRRRSTIGSTLTPATWVRACREAVRVLVRERAAGVRDGGRHGAGAPVVAARARHRQVVAAAAGRQALHRPWPPHGQRRHLVAPAPRRRAGVHGRPAQGEGGAHGGVHEADGAGAEGCGGEVRERGGDRRAHGEARRRRDRAHRVRHELRDRQEDLPPHRGAPAPHRPLQPLPLGPRQPVFSEQVQERDKAAERRAGAAAQGVHRPEPGDRRRGPDAVGVAVRPWPPRHAAGRDGEEGGRRQWRRRGRVRRPDDDRRVQDLLLRRPRDVGAAPHLGHHAARHAPGVAGQGARRGRRRLRRRRAVAGQPPEARRAPDGDQRDAAAVPAGDAAAADGVRGHRARRGRAPGAEWRVGVDPGARHPPRRGRVGPRRARVQAGQVRAGTAAAAGGGVPAVRRRAAQLRRAGVRHGGGQGRARHAPLQLPLRHLRRVPARAGERAHAPATPRRARPPPAAAAAAPIGGHGVFFLDYNFGNFFFHFFELRENFVVLLIRVTQCFGRVRKFYRQLMFL</sequence>
<dbReference type="STRING" id="39947.A0A0P0XG80"/>
<dbReference type="GO" id="GO:0004497">
    <property type="term" value="F:monooxygenase activity"/>
    <property type="evidence" value="ECO:0000318"/>
    <property type="project" value="GO_Central"/>
</dbReference>
<reference evidence="4" key="1">
    <citation type="journal article" date="2005" name="Nature">
        <title>The map-based sequence of the rice genome.</title>
        <authorList>
            <consortium name="International rice genome sequencing project (IRGSP)"/>
            <person name="Matsumoto T."/>
            <person name="Wu J."/>
            <person name="Kanamori H."/>
            <person name="Katayose Y."/>
            <person name="Fujisawa M."/>
            <person name="Namiki N."/>
            <person name="Mizuno H."/>
            <person name="Yamamoto K."/>
            <person name="Antonio B.A."/>
            <person name="Baba T."/>
            <person name="Sakata K."/>
            <person name="Nagamura Y."/>
            <person name="Aoki H."/>
            <person name="Arikawa K."/>
            <person name="Arita K."/>
            <person name="Bito T."/>
            <person name="Chiden Y."/>
            <person name="Fujitsuka N."/>
            <person name="Fukunaka R."/>
            <person name="Hamada M."/>
            <person name="Harada C."/>
            <person name="Hayashi A."/>
            <person name="Hijishita S."/>
            <person name="Honda M."/>
            <person name="Hosokawa S."/>
            <person name="Ichikawa Y."/>
            <person name="Idonuma A."/>
            <person name="Iijima M."/>
            <person name="Ikeda M."/>
            <person name="Ikeno M."/>
            <person name="Ito K."/>
            <person name="Ito S."/>
            <person name="Ito T."/>
            <person name="Ito Y."/>
            <person name="Ito Y."/>
            <person name="Iwabuchi A."/>
            <person name="Kamiya K."/>
            <person name="Karasawa W."/>
            <person name="Kurita K."/>
            <person name="Katagiri S."/>
            <person name="Kikuta A."/>
            <person name="Kobayashi H."/>
            <person name="Kobayashi N."/>
            <person name="Machita K."/>
            <person name="Maehara T."/>
            <person name="Masukawa M."/>
            <person name="Mizubayashi T."/>
            <person name="Mukai Y."/>
            <person name="Nagasaki H."/>
            <person name="Nagata Y."/>
            <person name="Naito S."/>
            <person name="Nakashima M."/>
            <person name="Nakama Y."/>
            <person name="Nakamichi Y."/>
            <person name="Nakamura M."/>
            <person name="Meguro A."/>
            <person name="Negishi M."/>
            <person name="Ohta I."/>
            <person name="Ohta T."/>
            <person name="Okamoto M."/>
            <person name="Ono N."/>
            <person name="Saji S."/>
            <person name="Sakaguchi M."/>
            <person name="Sakai K."/>
            <person name="Shibata M."/>
            <person name="Shimokawa T."/>
            <person name="Song J."/>
            <person name="Takazaki Y."/>
            <person name="Terasawa K."/>
            <person name="Tsugane M."/>
            <person name="Tsuji K."/>
            <person name="Ueda S."/>
            <person name="Waki K."/>
            <person name="Yamagata H."/>
            <person name="Yamamoto M."/>
            <person name="Yamamoto S."/>
            <person name="Yamane H."/>
            <person name="Yoshiki S."/>
            <person name="Yoshihara R."/>
            <person name="Yukawa K."/>
            <person name="Zhong H."/>
            <person name="Yano M."/>
            <person name="Yuan Q."/>
            <person name="Ouyang S."/>
            <person name="Liu J."/>
            <person name="Jones K.M."/>
            <person name="Gansberger K."/>
            <person name="Moffat K."/>
            <person name="Hill J."/>
            <person name="Bera J."/>
            <person name="Fadrosh D."/>
            <person name="Jin S."/>
            <person name="Johri S."/>
            <person name="Kim M."/>
            <person name="Overton L."/>
            <person name="Reardon M."/>
            <person name="Tsitrin T."/>
            <person name="Vuong H."/>
            <person name="Weaver B."/>
            <person name="Ciecko A."/>
            <person name="Tallon L."/>
            <person name="Jackson J."/>
            <person name="Pai G."/>
            <person name="Aken S.V."/>
            <person name="Utterback T."/>
            <person name="Reidmuller S."/>
            <person name="Feldblyum T."/>
            <person name="Hsiao J."/>
            <person name="Zismann V."/>
            <person name="Iobst S."/>
            <person name="de Vazeille A.R."/>
            <person name="Buell C.R."/>
            <person name="Ying K."/>
            <person name="Li Y."/>
            <person name="Lu T."/>
            <person name="Huang Y."/>
            <person name="Zhao Q."/>
            <person name="Feng Q."/>
            <person name="Zhang L."/>
            <person name="Zhu J."/>
            <person name="Weng Q."/>
            <person name="Mu J."/>
            <person name="Lu Y."/>
            <person name="Fan D."/>
            <person name="Liu Y."/>
            <person name="Guan J."/>
            <person name="Zhang Y."/>
            <person name="Yu S."/>
            <person name="Liu X."/>
            <person name="Zhang Y."/>
            <person name="Hong G."/>
            <person name="Han B."/>
            <person name="Choisne N."/>
            <person name="Demange N."/>
            <person name="Orjeda G."/>
            <person name="Samain S."/>
            <person name="Cattolico L."/>
            <person name="Pelletier E."/>
            <person name="Couloux A."/>
            <person name="Segurens B."/>
            <person name="Wincker P."/>
            <person name="D'Hont A."/>
            <person name="Scarpelli C."/>
            <person name="Weissenbach J."/>
            <person name="Salanoubat M."/>
            <person name="Quetier F."/>
            <person name="Yu Y."/>
            <person name="Kim H.R."/>
            <person name="Rambo T."/>
            <person name="Currie J."/>
            <person name="Collura K."/>
            <person name="Luo M."/>
            <person name="Yang T."/>
            <person name="Ammiraju J.S.S."/>
            <person name="Engler F."/>
            <person name="Soderlund C."/>
            <person name="Wing R.A."/>
            <person name="Palmer L.E."/>
            <person name="de la Bastide M."/>
            <person name="Spiegel L."/>
            <person name="Nascimento L."/>
            <person name="Zutavern T."/>
            <person name="O'Shaughnessy A."/>
            <person name="Dike S."/>
            <person name="Dedhia N."/>
            <person name="Preston R."/>
            <person name="Balija V."/>
            <person name="McCombie W.R."/>
            <person name="Chow T."/>
            <person name="Chen H."/>
            <person name="Chung M."/>
            <person name="Chen C."/>
            <person name="Shaw J."/>
            <person name="Wu H."/>
            <person name="Hsiao K."/>
            <person name="Chao Y."/>
            <person name="Chu M."/>
            <person name="Cheng C."/>
            <person name="Hour A."/>
            <person name="Lee P."/>
            <person name="Lin S."/>
            <person name="Lin Y."/>
            <person name="Liou J."/>
            <person name="Liu S."/>
            <person name="Hsing Y."/>
            <person name="Raghuvanshi S."/>
            <person name="Mohanty A."/>
            <person name="Bharti A.K."/>
            <person name="Gaur A."/>
            <person name="Gupta V."/>
            <person name="Kumar D."/>
            <person name="Ravi V."/>
            <person name="Vij S."/>
            <person name="Kapur A."/>
            <person name="Khurana P."/>
            <person name="Khurana P."/>
            <person name="Khurana J.P."/>
            <person name="Tyagi A.K."/>
            <person name="Gaikwad K."/>
            <person name="Singh A."/>
            <person name="Dalal V."/>
            <person name="Srivastava S."/>
            <person name="Dixit A."/>
            <person name="Pal A.K."/>
            <person name="Ghazi I.A."/>
            <person name="Yadav M."/>
            <person name="Pandit A."/>
            <person name="Bhargava A."/>
            <person name="Sureshbabu K."/>
            <person name="Batra K."/>
            <person name="Sharma T.R."/>
            <person name="Mohapatra T."/>
            <person name="Singh N.K."/>
            <person name="Messing J."/>
            <person name="Nelson A.B."/>
            <person name="Fuks G."/>
            <person name="Kavchok S."/>
            <person name="Keizer G."/>
            <person name="Linton E."/>
            <person name="Llaca V."/>
            <person name="Song R."/>
            <person name="Tanyolac B."/>
            <person name="Young S."/>
            <person name="Ho-Il K."/>
            <person name="Hahn J.H."/>
            <person name="Sangsakoo G."/>
            <person name="Vanavichit A."/>
            <person name="de Mattos Luiz.A.T."/>
            <person name="Zimmer P.D."/>
            <person name="Malone G."/>
            <person name="Dellagostin O."/>
            <person name="de Oliveira A.C."/>
            <person name="Bevan M."/>
            <person name="Bancroft I."/>
            <person name="Minx P."/>
            <person name="Cordum H."/>
            <person name="Wilson R."/>
            <person name="Cheng Z."/>
            <person name="Jin W."/>
            <person name="Jiang J."/>
            <person name="Leong S.A."/>
            <person name="Iwama H."/>
            <person name="Gojobori T."/>
            <person name="Itoh T."/>
            <person name="Niimura Y."/>
            <person name="Fujii Y."/>
            <person name="Habara T."/>
            <person name="Sakai H."/>
            <person name="Sato Y."/>
            <person name="Wilson G."/>
            <person name="Kumar K."/>
            <person name="McCouch S."/>
            <person name="Juretic N."/>
            <person name="Hoen D."/>
            <person name="Wright S."/>
            <person name="Bruskiewich R."/>
            <person name="Bureau T."/>
            <person name="Miyao A."/>
            <person name="Hirochika H."/>
            <person name="Nishikawa T."/>
            <person name="Kadowaki K."/>
            <person name="Sugiura M."/>
            <person name="Burr B."/>
            <person name="Sasaki T."/>
        </authorList>
    </citation>
    <scope>NUCLEOTIDE SEQUENCE [LARGE SCALE GENOMIC DNA]</scope>
    <source>
        <strain evidence="4">cv. Nipponbare</strain>
    </source>
</reference>
<feature type="compositionally biased region" description="Pro residues" evidence="1">
    <location>
        <begin position="322"/>
        <end position="333"/>
    </location>
</feature>
<reference evidence="3 4" key="2">
    <citation type="journal article" date="2013" name="Plant Cell Physiol.">
        <title>Rice Annotation Project Database (RAP-DB): an integrative and interactive database for rice genomics.</title>
        <authorList>
            <person name="Sakai H."/>
            <person name="Lee S.S."/>
            <person name="Tanaka T."/>
            <person name="Numa H."/>
            <person name="Kim J."/>
            <person name="Kawahara Y."/>
            <person name="Wakimoto H."/>
            <person name="Yang C.C."/>
            <person name="Iwamoto M."/>
            <person name="Abe T."/>
            <person name="Yamada Y."/>
            <person name="Muto A."/>
            <person name="Inokuchi H."/>
            <person name="Ikemura T."/>
            <person name="Matsumoto T."/>
            <person name="Sasaki T."/>
            <person name="Itoh T."/>
        </authorList>
    </citation>
    <scope>NUCLEOTIDE SEQUENCE [LARGE SCALE GENOMIC DNA]</scope>
    <source>
        <strain evidence="4">cv. Nipponbare</strain>
    </source>
</reference>
<dbReference type="Proteomes" id="UP000059680">
    <property type="component" value="Chromosome 8"/>
</dbReference>
<keyword evidence="2" id="KW-0812">Transmembrane</keyword>
<feature type="compositionally biased region" description="Basic and acidic residues" evidence="1">
    <location>
        <begin position="278"/>
        <end position="291"/>
    </location>
</feature>
<feature type="region of interest" description="Disordered" evidence="1">
    <location>
        <begin position="243"/>
        <end position="550"/>
    </location>
</feature>
<keyword evidence="2" id="KW-1133">Transmembrane helix</keyword>
<feature type="compositionally biased region" description="Basic and acidic residues" evidence="1">
    <location>
        <begin position="467"/>
        <end position="478"/>
    </location>
</feature>
<feature type="compositionally biased region" description="Basic and acidic residues" evidence="1">
    <location>
        <begin position="342"/>
        <end position="353"/>
    </location>
</feature>
<evidence type="ECO:0000256" key="2">
    <source>
        <dbReference type="SAM" id="Phobius"/>
    </source>
</evidence>
<name>A0A0P0XG80_ORYSJ</name>
<dbReference type="Gramene" id="Os08t0429800-00">
    <property type="protein sequence ID" value="Os08t0429800-00"/>
    <property type="gene ID" value="Os08g0429800"/>
</dbReference>
<feature type="compositionally biased region" description="Basic residues" evidence="1">
    <location>
        <begin position="518"/>
        <end position="531"/>
    </location>
</feature>
<keyword evidence="4" id="KW-1185">Reference proteome</keyword>
<feature type="compositionally biased region" description="Basic and acidic residues" evidence="1">
    <location>
        <begin position="305"/>
        <end position="315"/>
    </location>
</feature>
<proteinExistence type="predicted"/>
<protein>
    <submittedName>
        <fullName evidence="3">Os08g0429800 protein</fullName>
    </submittedName>
</protein>
<dbReference type="InParanoid" id="A0A0P0XG80"/>
<organism evidence="3 4">
    <name type="scientific">Oryza sativa subsp. japonica</name>
    <name type="common">Rice</name>
    <dbReference type="NCBI Taxonomy" id="39947"/>
    <lineage>
        <taxon>Eukaryota</taxon>
        <taxon>Viridiplantae</taxon>
        <taxon>Streptophyta</taxon>
        <taxon>Embryophyta</taxon>
        <taxon>Tracheophyta</taxon>
        <taxon>Spermatophyta</taxon>
        <taxon>Magnoliopsida</taxon>
        <taxon>Liliopsida</taxon>
        <taxon>Poales</taxon>
        <taxon>Poaceae</taxon>
        <taxon>BOP clade</taxon>
        <taxon>Oryzoideae</taxon>
        <taxon>Oryzeae</taxon>
        <taxon>Oryzinae</taxon>
        <taxon>Oryza</taxon>
        <taxon>Oryza sativa</taxon>
    </lineage>
</organism>
<dbReference type="OMA" id="HRPAQWR"/>
<dbReference type="AlphaFoldDB" id="A0A0P0XG80"/>
<feature type="compositionally biased region" description="Basic and acidic residues" evidence="1">
    <location>
        <begin position="361"/>
        <end position="372"/>
    </location>
</feature>
<feature type="compositionally biased region" description="Basic residues" evidence="1">
    <location>
        <begin position="449"/>
        <end position="460"/>
    </location>
</feature>
<reference evidence="3 4" key="3">
    <citation type="journal article" date="2013" name="Rice">
        <title>Improvement of the Oryza sativa Nipponbare reference genome using next generation sequence and optical map data.</title>
        <authorList>
            <person name="Kawahara Y."/>
            <person name="de la Bastide M."/>
            <person name="Hamilton J.P."/>
            <person name="Kanamori H."/>
            <person name="McCombie W.R."/>
            <person name="Ouyang S."/>
            <person name="Schwartz D.C."/>
            <person name="Tanaka T."/>
            <person name="Wu J."/>
            <person name="Zhou S."/>
            <person name="Childs K.L."/>
            <person name="Davidson R.M."/>
            <person name="Lin H."/>
            <person name="Quesada-Ocampo L."/>
            <person name="Vaillancourt B."/>
            <person name="Sakai H."/>
            <person name="Lee S.S."/>
            <person name="Kim J."/>
            <person name="Numa H."/>
            <person name="Itoh T."/>
            <person name="Buell C.R."/>
            <person name="Matsumoto T."/>
        </authorList>
    </citation>
    <scope>NUCLEOTIDE SEQUENCE [LARGE SCALE GENOMIC DNA]</scope>
    <source>
        <strain evidence="4">cv. Nipponbare</strain>
    </source>
</reference>
<dbReference type="FunCoup" id="A0A0P0XG80">
    <property type="interactions" value="1"/>
</dbReference>